<sequence length="60" mass="7078">MKVIWDRLAEAVRRRFSHQEHQQEGARRMEARRISTEAPWDLLAGQATMNPVEIRVRPPV</sequence>
<name>A0AAV1CM23_OLDCO</name>
<protein>
    <submittedName>
        <fullName evidence="1">OLC1v1031724C1</fullName>
    </submittedName>
</protein>
<organism evidence="1 2">
    <name type="scientific">Oldenlandia corymbosa var. corymbosa</name>
    <dbReference type="NCBI Taxonomy" id="529605"/>
    <lineage>
        <taxon>Eukaryota</taxon>
        <taxon>Viridiplantae</taxon>
        <taxon>Streptophyta</taxon>
        <taxon>Embryophyta</taxon>
        <taxon>Tracheophyta</taxon>
        <taxon>Spermatophyta</taxon>
        <taxon>Magnoliopsida</taxon>
        <taxon>eudicotyledons</taxon>
        <taxon>Gunneridae</taxon>
        <taxon>Pentapetalae</taxon>
        <taxon>asterids</taxon>
        <taxon>lamiids</taxon>
        <taxon>Gentianales</taxon>
        <taxon>Rubiaceae</taxon>
        <taxon>Rubioideae</taxon>
        <taxon>Spermacoceae</taxon>
        <taxon>Hedyotis-Oldenlandia complex</taxon>
        <taxon>Oldenlandia</taxon>
    </lineage>
</organism>
<dbReference type="EMBL" id="OX459119">
    <property type="protein sequence ID" value="CAI9095728.1"/>
    <property type="molecule type" value="Genomic_DNA"/>
</dbReference>
<evidence type="ECO:0000313" key="1">
    <source>
        <dbReference type="EMBL" id="CAI9095728.1"/>
    </source>
</evidence>
<dbReference type="AlphaFoldDB" id="A0AAV1CM23"/>
<evidence type="ECO:0000313" key="2">
    <source>
        <dbReference type="Proteomes" id="UP001161247"/>
    </source>
</evidence>
<proteinExistence type="predicted"/>
<accession>A0AAV1CM23</accession>
<keyword evidence="2" id="KW-1185">Reference proteome</keyword>
<dbReference type="Proteomes" id="UP001161247">
    <property type="component" value="Chromosome 2"/>
</dbReference>
<reference evidence="1" key="1">
    <citation type="submission" date="2023-03" db="EMBL/GenBank/DDBJ databases">
        <authorList>
            <person name="Julca I."/>
        </authorList>
    </citation>
    <scope>NUCLEOTIDE SEQUENCE</scope>
</reference>
<gene>
    <name evidence="1" type="ORF">OLC1_LOCUS6638</name>
</gene>